<comment type="caution">
    <text evidence="3">The sequence shown here is derived from an EMBL/GenBank/DDBJ whole genome shotgun (WGS) entry which is preliminary data.</text>
</comment>
<evidence type="ECO:0000313" key="2">
    <source>
        <dbReference type="EMBL" id="CAE8596181.1"/>
    </source>
</evidence>
<evidence type="ECO:0000313" key="5">
    <source>
        <dbReference type="Proteomes" id="UP000654075"/>
    </source>
</evidence>
<keyword evidence="5" id="KW-1185">Reference proteome</keyword>
<reference evidence="3" key="1">
    <citation type="submission" date="2021-02" db="EMBL/GenBank/DDBJ databases">
        <authorList>
            <person name="Dougan E. K."/>
            <person name="Rhodes N."/>
            <person name="Thang M."/>
            <person name="Chan C."/>
        </authorList>
    </citation>
    <scope>NUCLEOTIDE SEQUENCE</scope>
</reference>
<dbReference type="EMBL" id="CAJNNV010008403">
    <property type="protein sequence ID" value="CAE8596181.1"/>
    <property type="molecule type" value="Genomic_DNA"/>
</dbReference>
<keyword evidence="1" id="KW-1133">Transmembrane helix</keyword>
<gene>
    <name evidence="2" type="ORF">PGLA1383_LOCUS14650</name>
    <name evidence="3" type="ORF">PGLA2088_LOCUS39066</name>
</gene>
<keyword evidence="1" id="KW-0812">Transmembrane</keyword>
<dbReference type="Proteomes" id="UP000626109">
    <property type="component" value="Unassembled WGS sequence"/>
</dbReference>
<protein>
    <submittedName>
        <fullName evidence="3">Uncharacterized protein</fullName>
    </submittedName>
</protein>
<dbReference type="EMBL" id="CAJNNW010032970">
    <property type="protein sequence ID" value="CAE8716483.1"/>
    <property type="molecule type" value="Genomic_DNA"/>
</dbReference>
<feature type="transmembrane region" description="Helical" evidence="1">
    <location>
        <begin position="114"/>
        <end position="135"/>
    </location>
</feature>
<accession>A0A813KYM5</accession>
<dbReference type="Proteomes" id="UP000654075">
    <property type="component" value="Unassembled WGS sequence"/>
</dbReference>
<keyword evidence="1" id="KW-0472">Membrane</keyword>
<sequence>MSLLVVRGCCCCLFCCYLKGGENHSIKNVRSVWEIFNSFTVRHSLSLLLLWLLLFVAVVLLLCCFCSVLFCLFCLLLFVVLFVLLLSHLGGFPIENGEGFVKSCVPPTRGNLDGVIVVCCCCCCLFSVTLCVWAGDCDSHSFGIQPTQLLDRNPVLATDARRKFIGPSHFLLLVRPL</sequence>
<organism evidence="3 4">
    <name type="scientific">Polarella glacialis</name>
    <name type="common">Dinoflagellate</name>
    <dbReference type="NCBI Taxonomy" id="89957"/>
    <lineage>
        <taxon>Eukaryota</taxon>
        <taxon>Sar</taxon>
        <taxon>Alveolata</taxon>
        <taxon>Dinophyceae</taxon>
        <taxon>Suessiales</taxon>
        <taxon>Suessiaceae</taxon>
        <taxon>Polarella</taxon>
    </lineage>
</organism>
<proteinExistence type="predicted"/>
<feature type="transmembrane region" description="Helical" evidence="1">
    <location>
        <begin position="70"/>
        <end position="94"/>
    </location>
</feature>
<dbReference type="AlphaFoldDB" id="A0A813KYM5"/>
<feature type="transmembrane region" description="Helical" evidence="1">
    <location>
        <begin position="44"/>
        <end position="63"/>
    </location>
</feature>
<evidence type="ECO:0000256" key="1">
    <source>
        <dbReference type="SAM" id="Phobius"/>
    </source>
</evidence>
<evidence type="ECO:0000313" key="3">
    <source>
        <dbReference type="EMBL" id="CAE8716483.1"/>
    </source>
</evidence>
<name>A0A813KYM5_POLGL</name>
<evidence type="ECO:0000313" key="4">
    <source>
        <dbReference type="Proteomes" id="UP000626109"/>
    </source>
</evidence>